<feature type="transmembrane region" description="Helical" evidence="1">
    <location>
        <begin position="74"/>
        <end position="94"/>
    </location>
</feature>
<comment type="caution">
    <text evidence="3">The sequence shown here is derived from an EMBL/GenBank/DDBJ whole genome shotgun (WGS) entry which is preliminary data.</text>
</comment>
<dbReference type="EMBL" id="JAIQDJ010000004">
    <property type="protein sequence ID" value="MBZ4186419.1"/>
    <property type="molecule type" value="Genomic_DNA"/>
</dbReference>
<evidence type="ECO:0000256" key="1">
    <source>
        <dbReference type="SAM" id="Phobius"/>
    </source>
</evidence>
<dbReference type="Pfam" id="PF00892">
    <property type="entry name" value="EamA"/>
    <property type="match status" value="1"/>
</dbReference>
<dbReference type="Gene3D" id="1.10.3730.20">
    <property type="match status" value="1"/>
</dbReference>
<keyword evidence="1" id="KW-0812">Transmembrane</keyword>
<accession>A0ABS7TEX2</accession>
<gene>
    <name evidence="3" type="ORF">K7B09_08795</name>
</gene>
<organism evidence="3 4">
    <name type="scientific">Thermomonas beijingensis</name>
    <dbReference type="NCBI Taxonomy" id="2872701"/>
    <lineage>
        <taxon>Bacteria</taxon>
        <taxon>Pseudomonadati</taxon>
        <taxon>Pseudomonadota</taxon>
        <taxon>Gammaproteobacteria</taxon>
        <taxon>Lysobacterales</taxon>
        <taxon>Lysobacteraceae</taxon>
        <taxon>Thermomonas</taxon>
    </lineage>
</organism>
<reference evidence="3" key="1">
    <citation type="submission" date="2021-09" db="EMBL/GenBank/DDBJ databases">
        <authorList>
            <person name="Wu T."/>
            <person name="Guo S.Z."/>
        </authorList>
    </citation>
    <scope>NUCLEOTIDE SEQUENCE</scope>
    <source>
        <strain evidence="3">RSS-23</strain>
    </source>
</reference>
<feature type="domain" description="EamA" evidence="2">
    <location>
        <begin position="11"/>
        <end position="116"/>
    </location>
</feature>
<dbReference type="InterPro" id="IPR037185">
    <property type="entry name" value="EmrE-like"/>
</dbReference>
<dbReference type="SUPFAM" id="SSF103481">
    <property type="entry name" value="Multidrug resistance efflux transporter EmrE"/>
    <property type="match status" value="1"/>
</dbReference>
<feature type="transmembrane region" description="Helical" evidence="1">
    <location>
        <begin position="12"/>
        <end position="29"/>
    </location>
</feature>
<keyword evidence="1" id="KW-0472">Membrane</keyword>
<evidence type="ECO:0000259" key="2">
    <source>
        <dbReference type="Pfam" id="PF00892"/>
    </source>
</evidence>
<evidence type="ECO:0000313" key="3">
    <source>
        <dbReference type="EMBL" id="MBZ4186419.1"/>
    </source>
</evidence>
<sequence length="122" mass="13183">MFKSEFLTPVNVLMILGTIVLLSLGQVLFKSASTQLVVQQPMSWLSLPLLGALVIYAIATLLWLLVLTRVPLSFAFPFYGLAFLLVPVLATVVLGEALRWQVLVGGAVILCGIAITAWGVRT</sequence>
<name>A0ABS7TEX2_9GAMM</name>
<protein>
    <submittedName>
        <fullName evidence="3">EamA family transporter</fullName>
    </submittedName>
</protein>
<feature type="transmembrane region" description="Helical" evidence="1">
    <location>
        <begin position="49"/>
        <end position="67"/>
    </location>
</feature>
<dbReference type="Proteomes" id="UP001430290">
    <property type="component" value="Unassembled WGS sequence"/>
</dbReference>
<keyword evidence="1" id="KW-1133">Transmembrane helix</keyword>
<keyword evidence="4" id="KW-1185">Reference proteome</keyword>
<feature type="transmembrane region" description="Helical" evidence="1">
    <location>
        <begin position="100"/>
        <end position="120"/>
    </location>
</feature>
<proteinExistence type="predicted"/>
<dbReference type="InterPro" id="IPR000620">
    <property type="entry name" value="EamA_dom"/>
</dbReference>
<dbReference type="RefSeq" id="WP_223629098.1">
    <property type="nucleotide sequence ID" value="NZ_JAIQDJ010000004.1"/>
</dbReference>
<evidence type="ECO:0000313" key="4">
    <source>
        <dbReference type="Proteomes" id="UP001430290"/>
    </source>
</evidence>